<dbReference type="InterPro" id="IPR002110">
    <property type="entry name" value="Ankyrin_rpt"/>
</dbReference>
<dbReference type="SMART" id="SM00248">
    <property type="entry name" value="ANK"/>
    <property type="match status" value="17"/>
</dbReference>
<dbReference type="Gene3D" id="1.25.40.20">
    <property type="entry name" value="Ankyrin repeat-containing domain"/>
    <property type="match status" value="7"/>
</dbReference>
<feature type="repeat" description="ANK" evidence="3">
    <location>
        <begin position="875"/>
        <end position="907"/>
    </location>
</feature>
<feature type="repeat" description="ANK" evidence="3">
    <location>
        <begin position="369"/>
        <end position="401"/>
    </location>
</feature>
<dbReference type="PROSITE" id="PS50297">
    <property type="entry name" value="ANK_REP_REGION"/>
    <property type="match status" value="5"/>
</dbReference>
<comment type="caution">
    <text evidence="5">The sequence shown here is derived from an EMBL/GenBank/DDBJ whole genome shotgun (WGS) entry which is preliminary data.</text>
</comment>
<keyword evidence="1" id="KW-0677">Repeat</keyword>
<evidence type="ECO:0000256" key="2">
    <source>
        <dbReference type="ARBA" id="ARBA00023043"/>
    </source>
</evidence>
<feature type="repeat" description="ANK" evidence="3">
    <location>
        <begin position="941"/>
        <end position="973"/>
    </location>
</feature>
<keyword evidence="4" id="KW-0812">Transmembrane</keyword>
<evidence type="ECO:0000313" key="6">
    <source>
        <dbReference type="Proteomes" id="UP000294862"/>
    </source>
</evidence>
<evidence type="ECO:0000256" key="1">
    <source>
        <dbReference type="ARBA" id="ARBA00022737"/>
    </source>
</evidence>
<proteinExistence type="predicted"/>
<dbReference type="OrthoDB" id="8960888at2"/>
<feature type="transmembrane region" description="Helical" evidence="4">
    <location>
        <begin position="108"/>
        <end position="132"/>
    </location>
</feature>
<feature type="repeat" description="ANK" evidence="3">
    <location>
        <begin position="974"/>
        <end position="1014"/>
    </location>
</feature>
<evidence type="ECO:0000256" key="3">
    <source>
        <dbReference type="PROSITE-ProRule" id="PRU00023"/>
    </source>
</evidence>
<keyword evidence="6" id="KW-1185">Reference proteome</keyword>
<evidence type="ECO:0000256" key="4">
    <source>
        <dbReference type="SAM" id="Phobius"/>
    </source>
</evidence>
<dbReference type="PANTHER" id="PTHR24198">
    <property type="entry name" value="ANKYRIN REPEAT AND PROTEIN KINASE DOMAIN-CONTAINING PROTEIN"/>
    <property type="match status" value="1"/>
</dbReference>
<reference evidence="5 6" key="1">
    <citation type="journal article" date="2015" name="Stand. Genomic Sci.">
        <title>Genomic Encyclopedia of Bacterial and Archaeal Type Strains, Phase III: the genomes of soil and plant-associated and newly described type strains.</title>
        <authorList>
            <person name="Whitman W.B."/>
            <person name="Woyke T."/>
            <person name="Klenk H.P."/>
            <person name="Zhou Y."/>
            <person name="Lilburn T.G."/>
            <person name="Beck B.J."/>
            <person name="De Vos P."/>
            <person name="Vandamme P."/>
            <person name="Eisen J.A."/>
            <person name="Garrity G."/>
            <person name="Hugenholtz P."/>
            <person name="Kyrpides N.C."/>
        </authorList>
    </citation>
    <scope>NUCLEOTIDE SEQUENCE [LARGE SCALE GENOMIC DNA]</scope>
    <source>
        <strain evidence="5 6">A3</strain>
    </source>
</reference>
<feature type="repeat" description="ANK" evidence="3">
    <location>
        <begin position="774"/>
        <end position="809"/>
    </location>
</feature>
<keyword evidence="4" id="KW-1133">Transmembrane helix</keyword>
<dbReference type="AlphaFoldDB" id="A0A4R2IH37"/>
<dbReference type="EMBL" id="SLWQ01000001">
    <property type="protein sequence ID" value="TCO43048.1"/>
    <property type="molecule type" value="Genomic_DNA"/>
</dbReference>
<dbReference type="RefSeq" id="WP_131992838.1">
    <property type="nucleotide sequence ID" value="NZ_SLWQ01000001.1"/>
</dbReference>
<keyword evidence="2 3" id="KW-0040">ANK repeat</keyword>
<name>A0A4R2IH37_9GAMM</name>
<feature type="transmembrane region" description="Helical" evidence="4">
    <location>
        <begin position="167"/>
        <end position="190"/>
    </location>
</feature>
<sequence>MRRRAANGFSSLQTLLRLQLPAWLLFALAALIDHPASLILLLAGNAITMTAACRALGFDLDGAYLRGLARRGLAYFVALSAYTALVTLIVMAPAWWLSRDGSLEAALALSAALVACVLALWRIWPAFALPLLWDDAYPHAEERGSWLTAVLSRSLAFARHVTHEHDIFFAGGLPAGLALLSIVVGALALSGIGSVISGDARIAALAAYSLLLVPFAHILLVNRTLRAMLAAARATRRRDRDVDADDADATDAPARLPDGIARHELDATLLCAVHSAQVSLALAALERGADPNVLPTPDHRDQRSPLMIAVTLPDQRLLRTLIAKGVNVNRVHGGITPLVAATRDSYEGRPEAVTTLLANGADARIADAAGNTPLHHAARCVEPIIAALLVDAAIDVNAVNGEGLTALDIACMAANWKVAAFLLEHGAHPEVEHAQPALLCAAGIAEDDPAGVKLLLKHRAKADARGALERTALLTAALAGHARIVDALLAGGATVDLADARGTTPLMEAARSGAVAAIHALGKRKPDPDLVEAGGRTALMIACQSRHAGEDTVRALLALGADRARVGGDGRRALDHAAAAGRWHIVALLDPAYPMPASLAGGQPDVSSAHADHLLDALRFGHWNVAGEFIGVLPNWPAGALADLYLDLADAEHAAARTWLLNHGLDRDATTRMGKPLLDSLLDALPVAHAAISDLVAAGAPVGGAGVLARVLDAADREPSLRALAHDLLERGADVFGTTAGRQTALHAAVELGDAALVAALLERGADPNARDAQGHTPVHIATRADARVAAALLKPLVAAGANPEIANANGETVLGLALARGEPELAYWLNWDGWPLPRRRLRAADLPAAAAAGDGDAVRRLLDLGLPVDSVDAQGATALVRAAGAGHAALLVQLLAAGADVERMTHSGIHCLGAAVAARREAIVRTLLIHGIAPDLRIAGGATSLMLAAAQCDERIASALLEAGADPLARDEQGTTPLHAVAQAAFEGADTHRARAMFDLLLRAGARLDARNEAGQDALLVLLGARAQPGTRCDAEHLHRLADVLLERGARVDGQDKRGVGVLHACALHGLSTCVRLLKSHGAPLDLVDGFDRTAADVASLLGYVDVAAELGGAAAMPMPGVRQTLRRPARAPD</sequence>
<feature type="transmembrane region" description="Helical" evidence="4">
    <location>
        <begin position="72"/>
        <end position="96"/>
    </location>
</feature>
<feature type="transmembrane region" description="Helical" evidence="4">
    <location>
        <begin position="38"/>
        <end position="60"/>
    </location>
</feature>
<feature type="repeat" description="ANK" evidence="3">
    <location>
        <begin position="333"/>
        <end position="368"/>
    </location>
</feature>
<feature type="repeat" description="ANK" evidence="3">
    <location>
        <begin position="301"/>
        <end position="333"/>
    </location>
</feature>
<keyword evidence="4" id="KW-0472">Membrane</keyword>
<dbReference type="Proteomes" id="UP000294862">
    <property type="component" value="Unassembled WGS sequence"/>
</dbReference>
<dbReference type="PANTHER" id="PTHR24198:SF165">
    <property type="entry name" value="ANKYRIN REPEAT-CONTAINING PROTEIN-RELATED"/>
    <property type="match status" value="1"/>
</dbReference>
<protein>
    <submittedName>
        <fullName evidence="5">Uncharacterized protein</fullName>
    </submittedName>
</protein>
<gene>
    <name evidence="5" type="ORF">EV148_101461</name>
</gene>
<dbReference type="Pfam" id="PF00023">
    <property type="entry name" value="Ank"/>
    <property type="match status" value="2"/>
</dbReference>
<feature type="transmembrane region" description="Helical" evidence="4">
    <location>
        <begin position="202"/>
        <end position="220"/>
    </location>
</feature>
<dbReference type="SUPFAM" id="SSF48403">
    <property type="entry name" value="Ankyrin repeat"/>
    <property type="match status" value="2"/>
</dbReference>
<evidence type="ECO:0000313" key="5">
    <source>
        <dbReference type="EMBL" id="TCO43048.1"/>
    </source>
</evidence>
<accession>A0A4R2IH37</accession>
<dbReference type="PROSITE" id="PS50088">
    <property type="entry name" value="ANK_REPEAT"/>
    <property type="match status" value="10"/>
</dbReference>
<feature type="repeat" description="ANK" evidence="3">
    <location>
        <begin position="468"/>
        <end position="500"/>
    </location>
</feature>
<organism evidence="5 6">
    <name type="scientific">Dokdonella fugitiva</name>
    <dbReference type="NCBI Taxonomy" id="328517"/>
    <lineage>
        <taxon>Bacteria</taxon>
        <taxon>Pseudomonadati</taxon>
        <taxon>Pseudomonadota</taxon>
        <taxon>Gammaproteobacteria</taxon>
        <taxon>Lysobacterales</taxon>
        <taxon>Rhodanobacteraceae</taxon>
        <taxon>Dokdonella</taxon>
    </lineage>
</organism>
<feature type="repeat" description="ANK" evidence="3">
    <location>
        <begin position="741"/>
        <end position="773"/>
    </location>
</feature>
<feature type="repeat" description="ANK" evidence="3">
    <location>
        <begin position="402"/>
        <end position="434"/>
    </location>
</feature>
<dbReference type="Pfam" id="PF13857">
    <property type="entry name" value="Ank_5"/>
    <property type="match status" value="1"/>
</dbReference>
<dbReference type="Pfam" id="PF12796">
    <property type="entry name" value="Ank_2"/>
    <property type="match status" value="3"/>
</dbReference>
<dbReference type="InterPro" id="IPR036770">
    <property type="entry name" value="Ankyrin_rpt-contain_sf"/>
</dbReference>